<evidence type="ECO:0000313" key="2">
    <source>
        <dbReference type="EMBL" id="KAK7891062.1"/>
    </source>
</evidence>
<dbReference type="AlphaFoldDB" id="A0AAW0NF88"/>
<evidence type="ECO:0000256" key="1">
    <source>
        <dbReference type="SAM" id="MobiDB-lite"/>
    </source>
</evidence>
<gene>
    <name evidence="2" type="ORF">WMY93_023025</name>
</gene>
<protein>
    <recommendedName>
        <fullName evidence="4">Myristoylated alanine-rich C-kinase substrate</fullName>
    </recommendedName>
</protein>
<feature type="region of interest" description="Disordered" evidence="1">
    <location>
        <begin position="1"/>
        <end position="181"/>
    </location>
</feature>
<keyword evidence="3" id="KW-1185">Reference proteome</keyword>
<feature type="compositionally biased region" description="Basic and acidic residues" evidence="1">
    <location>
        <begin position="18"/>
        <end position="75"/>
    </location>
</feature>
<sequence length="181" mass="19514">MAATASEEAPADGVDQDQPAKKKTEEPGESKAYLPEEKEAGRGVEPERAQPKAEVEEPAVEGDKAANEPAKHGQALEESPAAEEERADTKAEPQESTGDVKARVTENGIKNEKSAKEELDAEKVDPAEESSRCATETDSDKSKAEDGEKPAGEKRRPVWRSPPRTENRSAAWTLRTVSAAH</sequence>
<evidence type="ECO:0000313" key="3">
    <source>
        <dbReference type="Proteomes" id="UP001460270"/>
    </source>
</evidence>
<dbReference type="EMBL" id="JBBPFD010000017">
    <property type="protein sequence ID" value="KAK7891062.1"/>
    <property type="molecule type" value="Genomic_DNA"/>
</dbReference>
<comment type="caution">
    <text evidence="2">The sequence shown here is derived from an EMBL/GenBank/DDBJ whole genome shotgun (WGS) entry which is preliminary data.</text>
</comment>
<dbReference type="Proteomes" id="UP001460270">
    <property type="component" value="Unassembled WGS sequence"/>
</dbReference>
<name>A0AAW0NF88_9GOBI</name>
<proteinExistence type="predicted"/>
<feature type="compositionally biased region" description="Basic and acidic residues" evidence="1">
    <location>
        <begin position="138"/>
        <end position="156"/>
    </location>
</feature>
<evidence type="ECO:0008006" key="4">
    <source>
        <dbReference type="Google" id="ProtNLM"/>
    </source>
</evidence>
<feature type="compositionally biased region" description="Basic and acidic residues" evidence="1">
    <location>
        <begin position="83"/>
        <end position="131"/>
    </location>
</feature>
<organism evidence="2 3">
    <name type="scientific">Mugilogobius chulae</name>
    <name type="common">yellowstripe goby</name>
    <dbReference type="NCBI Taxonomy" id="88201"/>
    <lineage>
        <taxon>Eukaryota</taxon>
        <taxon>Metazoa</taxon>
        <taxon>Chordata</taxon>
        <taxon>Craniata</taxon>
        <taxon>Vertebrata</taxon>
        <taxon>Euteleostomi</taxon>
        <taxon>Actinopterygii</taxon>
        <taxon>Neopterygii</taxon>
        <taxon>Teleostei</taxon>
        <taxon>Neoteleostei</taxon>
        <taxon>Acanthomorphata</taxon>
        <taxon>Gobiaria</taxon>
        <taxon>Gobiiformes</taxon>
        <taxon>Gobioidei</taxon>
        <taxon>Gobiidae</taxon>
        <taxon>Gobionellinae</taxon>
        <taxon>Mugilogobius</taxon>
    </lineage>
</organism>
<reference evidence="3" key="1">
    <citation type="submission" date="2024-04" db="EMBL/GenBank/DDBJ databases">
        <title>Salinicola lusitanus LLJ914,a marine bacterium isolated from the Okinawa Trough.</title>
        <authorList>
            <person name="Li J."/>
        </authorList>
    </citation>
    <scope>NUCLEOTIDE SEQUENCE [LARGE SCALE GENOMIC DNA]</scope>
</reference>
<accession>A0AAW0NF88</accession>